<dbReference type="GO" id="GO:0005874">
    <property type="term" value="C:microtubule"/>
    <property type="evidence" value="ECO:0007669"/>
    <property type="project" value="UniProtKB-KW"/>
</dbReference>
<feature type="region of interest" description="Disordered" evidence="15">
    <location>
        <begin position="4752"/>
        <end position="4785"/>
    </location>
</feature>
<dbReference type="InterPro" id="IPR042222">
    <property type="entry name" value="Dynein_2_N"/>
</dbReference>
<feature type="domain" description="Dynein heavy chain linker" evidence="18">
    <location>
        <begin position="1467"/>
        <end position="1906"/>
    </location>
</feature>
<evidence type="ECO:0000259" key="17">
    <source>
        <dbReference type="Pfam" id="PF08385"/>
    </source>
</evidence>
<keyword evidence="10" id="KW-0969">Cilium</keyword>
<feature type="domain" description="Dynein heavy chain region D6 P-loop" evidence="16">
    <location>
        <begin position="4419"/>
        <end position="4534"/>
    </location>
</feature>
<evidence type="ECO:0000256" key="2">
    <source>
        <dbReference type="ARBA" id="ARBA00008887"/>
    </source>
</evidence>
<dbReference type="FunFam" id="1.10.8.1220:FF:000001">
    <property type="entry name" value="Dynein axonemal heavy chain 5"/>
    <property type="match status" value="1"/>
</dbReference>
<dbReference type="Pfam" id="PF12777">
    <property type="entry name" value="MT"/>
    <property type="match status" value="1"/>
</dbReference>
<reference evidence="27 28" key="1">
    <citation type="journal article" date="2014" name="PLoS Genet.">
        <title>The Genome of Spironucleus salmonicida Highlights a Fish Pathogen Adapted to Fluctuating Environments.</title>
        <authorList>
            <person name="Xu F."/>
            <person name="Jerlstrom-Hultqvist J."/>
            <person name="Einarsson E."/>
            <person name="Astvaldsson A."/>
            <person name="Svard S.G."/>
            <person name="Andersson J.O."/>
        </authorList>
    </citation>
    <scope>NUCLEOTIDE SEQUENCE</scope>
    <source>
        <strain evidence="28">ATCC 50377</strain>
    </source>
</reference>
<dbReference type="Pfam" id="PF12775">
    <property type="entry name" value="AAA_7"/>
    <property type="match status" value="1"/>
</dbReference>
<dbReference type="Gene3D" id="1.10.8.710">
    <property type="match status" value="1"/>
</dbReference>
<evidence type="ECO:0000259" key="20">
    <source>
        <dbReference type="Pfam" id="PF12777"/>
    </source>
</evidence>
<keyword evidence="3" id="KW-0963">Cytoplasm</keyword>
<feature type="compositionally biased region" description="Basic and acidic residues" evidence="15">
    <location>
        <begin position="4755"/>
        <end position="4785"/>
    </location>
</feature>
<dbReference type="InterPro" id="IPR004273">
    <property type="entry name" value="Dynein_heavy_D6_P-loop"/>
</dbReference>
<evidence type="ECO:0000256" key="10">
    <source>
        <dbReference type="ARBA" id="ARBA00023069"/>
    </source>
</evidence>
<feature type="domain" description="Dynein heavy chain ATP-binding dynein motor region" evidence="22">
    <location>
        <begin position="3943"/>
        <end position="4171"/>
    </location>
</feature>
<dbReference type="FunFam" id="3.40.50.300:FF:000153">
    <property type="entry name" value="Dynein axonemal heavy chain 1"/>
    <property type="match status" value="1"/>
</dbReference>
<dbReference type="Pfam" id="PF08385">
    <property type="entry name" value="DHC_N1"/>
    <property type="match status" value="1"/>
</dbReference>
<dbReference type="FunFam" id="3.40.50.300:FF:002141">
    <property type="entry name" value="Dynein heavy chain"/>
    <property type="match status" value="1"/>
</dbReference>
<dbReference type="Pfam" id="PF18199">
    <property type="entry name" value="Dynein_C"/>
    <property type="match status" value="1"/>
</dbReference>
<dbReference type="EMBL" id="KI546097">
    <property type="protein sequence ID" value="EST45429.1"/>
    <property type="molecule type" value="Genomic_DNA"/>
</dbReference>
<dbReference type="OrthoDB" id="10251809at2759"/>
<dbReference type="InterPro" id="IPR041658">
    <property type="entry name" value="AAA_lid_11"/>
</dbReference>
<dbReference type="Gene3D" id="1.10.287.2620">
    <property type="match status" value="1"/>
</dbReference>
<keyword evidence="7" id="KW-0067">ATP-binding</keyword>
<dbReference type="GO" id="GO:0007018">
    <property type="term" value="P:microtubule-based movement"/>
    <property type="evidence" value="ECO:0007669"/>
    <property type="project" value="InterPro"/>
</dbReference>
<evidence type="ECO:0000256" key="6">
    <source>
        <dbReference type="ARBA" id="ARBA00022741"/>
    </source>
</evidence>
<comment type="similarity">
    <text evidence="2">Belongs to the dynein heavy chain family.</text>
</comment>
<dbReference type="Gene3D" id="1.10.8.720">
    <property type="entry name" value="Region D6 of dynein motor"/>
    <property type="match status" value="1"/>
</dbReference>
<dbReference type="GO" id="GO:0030286">
    <property type="term" value="C:dynein complex"/>
    <property type="evidence" value="ECO:0007669"/>
    <property type="project" value="UniProtKB-KW"/>
</dbReference>
<evidence type="ECO:0000313" key="28">
    <source>
        <dbReference type="EMBL" id="KAH0571621.1"/>
    </source>
</evidence>
<dbReference type="Pfam" id="PF12774">
    <property type="entry name" value="AAA_6"/>
    <property type="match status" value="1"/>
</dbReference>
<comment type="subcellular location">
    <subcellularLocation>
        <location evidence="1">Cytoplasm</location>
        <location evidence="1">Cytoskeleton</location>
        <location evidence="1">Cilium axoneme</location>
    </subcellularLocation>
</comment>
<dbReference type="Gene3D" id="1.20.1270.280">
    <property type="match status" value="1"/>
</dbReference>
<dbReference type="Gene3D" id="1.10.8.1220">
    <property type="match status" value="1"/>
</dbReference>
<dbReference type="GO" id="GO:0051959">
    <property type="term" value="F:dynein light intermediate chain binding"/>
    <property type="evidence" value="ECO:0007669"/>
    <property type="project" value="InterPro"/>
</dbReference>
<dbReference type="PANTHER" id="PTHR22878">
    <property type="entry name" value="DYNEIN HEAVY CHAIN 6, AXONEMAL-LIKE-RELATED"/>
    <property type="match status" value="1"/>
</dbReference>
<dbReference type="EMBL" id="AUWU02000006">
    <property type="protein sequence ID" value="KAH0571621.1"/>
    <property type="molecule type" value="Genomic_DNA"/>
</dbReference>
<dbReference type="FunFam" id="1.10.8.710:FF:000001">
    <property type="entry name" value="Dynein axonemal heavy chain 2"/>
    <property type="match status" value="1"/>
</dbReference>
<dbReference type="Proteomes" id="UP000018208">
    <property type="component" value="Unassembled WGS sequence"/>
</dbReference>
<protein>
    <submittedName>
        <fullName evidence="27">Dynein heavy chain</fullName>
    </submittedName>
</protein>
<feature type="coiled-coil region" evidence="14">
    <location>
        <begin position="1294"/>
        <end position="1324"/>
    </location>
</feature>
<keyword evidence="4" id="KW-0493">Microtubule</keyword>
<evidence type="ECO:0000259" key="24">
    <source>
        <dbReference type="Pfam" id="PF17857"/>
    </source>
</evidence>
<sequence>MEQLYMFISKSVATISGQELPEQQPQDTTVALQRFVTPIEPQNHVLLVYFESDKLFIENSLSRTGVDHVFYLLRKNTFDIENLMQTTQAGLVSGQVVDQLLLVMNQVYGPWIKLSNDWPKTVKEEFVNHLERYLSSVTEAAFLLKKRTVLYVPYFDQDPQEQSRNKDLIPRLESLVVHWTRQIKELISGVHSGTNAEESNATSTLHNNYYTFPLLLNPLTEIEYWRRRNSDLQSVISQLQTKSLQNIVQTLKLANSHYAGQFQELQNQIQQKTIEANNNLTNLQLIEESCVKLNSSNLPSEITEILPTLLEQVVIISQNSVYYAKESNLSSLLRRVANAVVNASADYIQVSDVFENDALNSVHRLLECRQLTNQFNNLYAELCSRDASSWKYDSSVVASCEAFGQRCVDLLEVCQDRLQFVRPQALLTSNVGIIKRIKVEMNQENQQKNNALVKILANIGKVIGEAEEKSQSNIQEYESGDYLLPKFSGSQGQIIRKSIKEMMRTYNKSLKTLQTVKYNHLDVKSSQWHEDIAAYRSGVKDLTVFAENIMRTSFSQAQHSVIDSCSVLEAFNHLASRPAFKNSVNKRILDTVRLFIDRVNQLKSQFETLRSSTAQNTQQGAQTTTIQLNAILSHQIYMPSKGSYALSIKRFLSQLESDWDAITASFWLPAGTKQAALDYLANEVKTGVTKSKDTTQSRDTQDAIEAYARARYLFENQVTLTYQQWVKSLTTDLPEVDGKKRTLDSLLEDSIIQLVPTNKFGIDNKSTDLNLTLLLNVLKVHFPPEIDQAIKEFAFWKQMSYTVNDTVQDLFNKRNVLHQRKQLVSQCVMEINNVIENLKFEEINLFKSRLSNLANSIQPAYTTFGWNTRGILQHISSYRRQAVETYELTCIFHEKSKLIDDSIKQLSQINLVQLKNSQKQFTPSEFKNLQIQQIKTSVEKIHCTLENTLNALCACYEIFRSDGEDVQREWINYISEVDKRVEQALIQMLIQSFEDFAFQSTGRRSKPSDQQQFNTYKPDVQSLFKLSLELNKETQKPALKPNSSDLYSSVREVLQNIVVKVITDIQRLPQSLKIKEIALRKIKRQEALEKATSRIEQRKREGLPTTDNDLAEIMQEVTGWDCLPDPNYSVKEDYINIFDFLTPYFTEDKSKMLFQRLKSGTNPKEQLESVVGWILVYFAQSGIEAERWLNNYVKYQDLWQEDVQKYHLKHNLLNKPLQEFDESIKYFDNLASQVQNEDNYVSVKAIFLDANSFKLDLIKKAHEFHNTLVKVLQDNTLADLDMIVNDLQDICDSVSKASQSIDDLQNQIKKLEEAKKYLEAIDEKVQPMGKKLELLAQLEAEIPAEKVQSANKLMDQIEAAKRSIEEGIQQISRDKNKFRDQTQQDSAKLSSDSSELRKELMADGPFRHNVVQKDHTLPVGENDIIQATRLLNKFKNKYDDLLSQKDTVDHGLSVFGNEFRDMKDINAINVTITQLRQVWDIQQEWFNFYEKQKQLQLNDVESQVLEDQHKKLNFSTRKFNNEMKQWEVCDYMVKKASEFRPIPAIVLDLTNKALRGRHWAQITAVTSVELELPMIEDIPQGTIPLDPNSNLFTLEFIVNSKLKEYPEEINQISGGATQELKIEQGINEIINDWKYIEFFVAPYASKMIGGSSGAAQHQHYIIKQTDDIFTKLEEHTSLLSSMKGQKFAKAFEYQLDCWENMLGQIQESIELIIQTQRSWMYLESIFAASEDIRKQLPAESLMFDEANELWKRSMTRINKQKQVLLCLDSVEVNSSKIQLKKQSQIIKHMLEIIETLDQVQKRLEDYLELKRSQFPRFYFLSNDELLEILAQSRDPRAVQPHIKKCFDGIKKLDMSEGKSPVIASGLFGLCGEYVPFIKSVNCSNSVEVWLNAIEETMRSTLREMAPKCFSDLMQDKLPLQFFLGKWPGQLTTSAGQMKWTLTVQTALQSGQKYLNQEQNEDDEPIENGERPGMKECLETVRRNLKNARKLSILFLNKLTEIVRSTPTEISEKVPSQIPAIFKPNYMHNLVTNKTRAHITLEVHNRDIIEELYHAKIWNDKCFEWLSQLKFYLITDKKKDDKAEEPYILCRQTSTELKYQYEYINNSGRLVVTPLTDRCYITITSSMEIQKGTLPQGPAGTGKTETVKDLTKGLGILCVVFNCSDGLDFKSLGRLLSGLCQSGAWSCFDEFNRLLPDVLSVVAQQINSILQAVSRDVSKFMFEGREIPLNNNINVCITMNPGYAGRSELPENLQQLFRPISMVVPDMRLISEVMIYSEGFTTARILGQKLTSLFALCNLQLSKQSHYDWTLRSLKAILVAAGSLRRSYPLYSEDVVLMRAMQFSTEPKLIKADQPLFRGLVSDLFPGLELSEVSYGLLDAAIDMEFHIRNLFFNSRQKEKVLQLYEAKSGRHGVMLIGKSGGSKTLVYEILAAAEIRCYRAYVESCDSKSAFKNPYSLLIKHAIEANNLKNIDIFLKVVYNDHLGNDKVLSERNFFIKTLYWFRDNSKIEDHGNNKKVTLVTANNNPEPIYDQTKATMHDVQYPTTISYINPKSLDLNQLYGAMDLSTMEWVDGVVSNILRSTSQESQNGQAFGAYTVEQLQQIAKDTKDFRYDFIQNLVRFKCYWVMYDGPVDTLWIESQNSVLDDSKVLTLVNGERIAFPSQISMLFEANDLDVASPATVSRCGQCYFDLNDVNWEWQYWQWVEAKYKNSGSVQNLTNEAKQIVVEVLESFAAKVLRKLFLLKTNDELPQIIPQADYAIVRMFIHLFEAFCADYNGLEIIQGEEAQVNRVLEMIIIFSVVWAFGGSLTPQGRKNFDIAVRELDGSLPATDSVFEYRVDFGKKQWIHWNDSVPKNWRPAPGIPIYAAIVPTVDTVRTEYIMKTLLLQENLYYLQKKHYITLAGTNEYTTNFGTLLFGTSGTGKTGIIKNIIIPAFDQANILNSAYEIFNNKALASDSASDIEKFYVKGLLGKYDAVQLGLSAQTSADRIRAVIESRLGQRGNSLAAKGTRLMAFLDDFNMPSYDDYGSQPSLETVKLYAERGSWYKQKKTQYNLTNIYDVDILASMATPGGGRNQVSGRILSKFNIVSIDTPADSVLKSIFQTLLSLHFQSFDETIRQQIEYLVQAGIEVFNTISSTLLPTPVKPFYVFNLRDLSKFFLGLMNADSEQQSSPDTIVKLWVHECQRVYQDRLLPVDRQWFLELLGQKLGQHFNTTLSKVYTNKEPPIFVDFMETTPVPIPYGKEGDEKLVGIFQEANNRISLRKVVEEKLQYYNETHPPMDLVCFADAVEHICRMTRVLSQPSGHMLLVGTGGSGRTSLARLAASIQNQDIFTIDVGKNYRIQEFKEDMKKLFFTAGGSQNQPVCFLLNDNQIQYEAYLEDVNSILSSGEIPGLFNAEDMQSIRDMMSPIAKVMGLSENMDSCYNLLLRRAKENLHIVLAFSPSHEMFRTRLRMYPGLISSCTIDLFGEWPISALEEVSSYFMHQFVEFKEYDIYDNDEFSKKQPQTTGQPTSARKKHEPLSSRIAHCFSHLHDSAHQIYQQMMEATGRKLFVTPANYLSLVRLYRTVLLTQKGKIMYSLTKLQGGVGTLLDTRDFVETMRIELNEKKVEVDKAAADCELFIKEIAIKQEIADQKAQQISKDAEVLAVKQKQCEATVEFTKEKLQKAEPTLKAAQDALDALNDSDIVEVKSFKKFANSVQLVLFAVMVLLKKKPDLETAKAALNSSQVNFLQSLRRFDENSITEAQSKQLRKYLQDPNFTPETVAKASRACSSICQWVVALSEYATVYRQVKPLQDEYERSMAELAQQQELLRLAQEELAKITKQVEQLREDFRKSAAKKDELKRSAEELETKLQRADKLVNGLASERERWTQKIGELKNDLSKLPGDCLIASAFISYSGSLIGKYRRELMKKWMDGVIKYEVPYSGSTFNVAHFLAGAANIFQWTTFGLPSDNFSAENGVLITQTTKAPFIIDPQRQASRWLKRMYQNDPTQADNVKITNIKDPDHMKIIEMAVQFGQIVILEDVVENVDPSLDPIIQRQVVKKQGRNVIKIRDKDVEFNDNFRIFLCSRLNNPELTPELFAKCCIINFSVVKEGLTDQLLACVVSKERPELEEQKNKIVVNTAAMKDTIVKLEDQILQLLSSQAEAGGSILDNEPLIKALEDSKQTSIQITKELESSAITERKIDIARRGYQPISERASLLFFVLQDLSTIDFMYQFSLDAYTKLFINSIANSQQHDDISARIKILNEFHTYSVYKFCCRGLFTRHKVLLSLHMSAKILENQGKLNIQEYQFLLRGGQIFDKSQQPQNPSPDWISEQMWDNLCVLDKLGNFKNIVPQFEQRLKDWYQNYFIVTEPEHAPLIGEFEGNLDELQRMLVLRCIRPDRLIHAINNYIGNNIGINYTLPPPFDLGSALGDSAPTIPLIFILSPGTDPTATLINFSKQGRGDRADRLKIVALGQGQQEIARQAFYDGVKNGYWVLLANVHLSSSFLEELEKMIDDLSRQNVHKDFRLWLSTVASKTFPIGILQNSIKITTEAPAGIRANLANAYNVIENSVINTFAASNEDDAKRLSNPKNPQSLTIDQKDIAFRKVLFGTAFFYAQLVERRKFGTLGFNIKYPFSQADFETSITFVRKYIENYDVVPYEAIRYIVAQIVFGGRLIDELDRRVLICYIDELYNETVCGEEQYQFCPQYEQYYIPARGQLQDYKDYINQLPGTDPAALFGQHNNADVFSRRVESALFLSDLLSIQGQVEEPQQKQDEKDKQQENEEGEQKKEEKQSSTLSAREERIIQMAKDIMANLPAEITNLPPTIDPADPNAPMLSVLCQESARFSLLREKISNDMQDVQKGIRGLIGMSQHLDDIANDLSQNRLPVSWNLVYKSTKSLAPWSRDFTKRVEQLQKWANSGHPKCMWLGGLSVPTGYLTSLLQQASRKTGIAIDNLEWGFNITTALDPVRDIQDSQVPKIGDGVFVYDLFLEGAGWNIDNKCLKDSNPMELFVPMPVIKFIPQEQRKKSVKFKAAFYECPVYFYPIRTGTREQPSFMLNAWLAVGQNPSEMYVKRGTALLLNLGD</sequence>
<dbReference type="FunFam" id="3.20.180.20:FF:000001">
    <property type="entry name" value="Dynein axonemal heavy chain 5"/>
    <property type="match status" value="1"/>
</dbReference>
<dbReference type="FunFam" id="3.40.50.300:FF:000049">
    <property type="entry name" value="Dynein, axonemal, heavy chain 5"/>
    <property type="match status" value="1"/>
</dbReference>
<reference evidence="28" key="2">
    <citation type="submission" date="2020-12" db="EMBL/GenBank/DDBJ databases">
        <title>New Spironucleus salmonicida genome in near-complete chromosomes.</title>
        <authorList>
            <person name="Xu F."/>
            <person name="Kurt Z."/>
            <person name="Jimenez-Gonzalez A."/>
            <person name="Astvaldsson A."/>
            <person name="Andersson J.O."/>
            <person name="Svard S.G."/>
        </authorList>
    </citation>
    <scope>NUCLEOTIDE SEQUENCE</scope>
    <source>
        <strain evidence="28">ATCC 50377</strain>
    </source>
</reference>
<keyword evidence="8" id="KW-0243">Dynein</keyword>
<name>V6LX80_9EUKA</name>
<feature type="domain" description="Dynein heavy chain tail" evidence="17">
    <location>
        <begin position="171"/>
        <end position="871"/>
    </location>
</feature>
<dbReference type="FunFam" id="3.40.50.300:FF:000044">
    <property type="entry name" value="Dynein heavy chain 5, axonemal"/>
    <property type="match status" value="1"/>
</dbReference>
<evidence type="ECO:0000259" key="16">
    <source>
        <dbReference type="Pfam" id="PF03028"/>
    </source>
</evidence>
<feature type="domain" description="Dynein heavy chain AAA lid" evidence="25">
    <location>
        <begin position="4589"/>
        <end position="4729"/>
    </location>
</feature>
<feature type="domain" description="Dynein heavy chain C-terminal" evidence="26">
    <location>
        <begin position="4774"/>
        <end position="5067"/>
    </location>
</feature>
<dbReference type="Gene3D" id="1.10.472.130">
    <property type="match status" value="1"/>
</dbReference>
<dbReference type="FunFam" id="3.10.490.20:FF:000009">
    <property type="entry name" value="Dynein heavy chain 4"/>
    <property type="match status" value="1"/>
</dbReference>
<evidence type="ECO:0000256" key="7">
    <source>
        <dbReference type="ARBA" id="ARBA00022840"/>
    </source>
</evidence>
<feature type="compositionally biased region" description="Polar residues" evidence="15">
    <location>
        <begin position="1383"/>
        <end position="1393"/>
    </location>
</feature>
<evidence type="ECO:0000256" key="13">
    <source>
        <dbReference type="ARBA" id="ARBA00023273"/>
    </source>
</evidence>
<dbReference type="GO" id="GO:0005524">
    <property type="term" value="F:ATP binding"/>
    <property type="evidence" value="ECO:0007669"/>
    <property type="project" value="UniProtKB-KW"/>
</dbReference>
<feature type="domain" description="Dynein heavy chain coiled coil stalk" evidence="20">
    <location>
        <begin position="3580"/>
        <end position="3913"/>
    </location>
</feature>
<gene>
    <name evidence="27" type="ORF">SS50377_14661</name>
    <name evidence="28" type="ORF">SS50377_25811</name>
</gene>
<dbReference type="Gene3D" id="3.10.490.20">
    <property type="match status" value="1"/>
</dbReference>
<evidence type="ECO:0000259" key="26">
    <source>
        <dbReference type="Pfam" id="PF18199"/>
    </source>
</evidence>
<evidence type="ECO:0000259" key="25">
    <source>
        <dbReference type="Pfam" id="PF18198"/>
    </source>
</evidence>
<dbReference type="InterPro" id="IPR035706">
    <property type="entry name" value="AAA_9"/>
</dbReference>
<dbReference type="FunFam" id="1.20.920.30:FF:000002">
    <property type="entry name" value="Dynein axonemal heavy chain 3"/>
    <property type="match status" value="1"/>
</dbReference>
<evidence type="ECO:0000256" key="11">
    <source>
        <dbReference type="ARBA" id="ARBA00023175"/>
    </source>
</evidence>
<dbReference type="GO" id="GO:0045505">
    <property type="term" value="F:dynein intermediate chain binding"/>
    <property type="evidence" value="ECO:0007669"/>
    <property type="project" value="InterPro"/>
</dbReference>
<evidence type="ECO:0000256" key="1">
    <source>
        <dbReference type="ARBA" id="ARBA00004430"/>
    </source>
</evidence>
<dbReference type="SUPFAM" id="SSF52540">
    <property type="entry name" value="P-loop containing nucleoside triphosphate hydrolases"/>
    <property type="match status" value="4"/>
</dbReference>
<evidence type="ECO:0000256" key="8">
    <source>
        <dbReference type="ARBA" id="ARBA00023017"/>
    </source>
</evidence>
<dbReference type="Gene3D" id="1.20.920.30">
    <property type="match status" value="1"/>
</dbReference>
<dbReference type="GO" id="GO:0005930">
    <property type="term" value="C:axoneme"/>
    <property type="evidence" value="ECO:0007669"/>
    <property type="project" value="UniProtKB-SubCell"/>
</dbReference>
<dbReference type="InterPro" id="IPR013594">
    <property type="entry name" value="Dynein_heavy_tail"/>
</dbReference>
<keyword evidence="11" id="KW-0505">Motor protein</keyword>
<keyword evidence="5" id="KW-0677">Repeat</keyword>
<dbReference type="Pfam" id="PF17857">
    <property type="entry name" value="AAA_lid_1"/>
    <property type="match status" value="1"/>
</dbReference>
<dbReference type="InterPro" id="IPR035699">
    <property type="entry name" value="AAA_6"/>
</dbReference>
<evidence type="ECO:0000259" key="19">
    <source>
        <dbReference type="Pfam" id="PF12774"/>
    </source>
</evidence>
<dbReference type="InterPro" id="IPR041228">
    <property type="entry name" value="Dynein_C"/>
</dbReference>
<dbReference type="InterPro" id="IPR043160">
    <property type="entry name" value="Dynein_C_barrel"/>
</dbReference>
<dbReference type="GO" id="GO:0008569">
    <property type="term" value="F:minus-end-directed microtubule motor activity"/>
    <property type="evidence" value="ECO:0007669"/>
    <property type="project" value="InterPro"/>
</dbReference>
<dbReference type="InterPro" id="IPR026983">
    <property type="entry name" value="DHC"/>
</dbReference>
<evidence type="ECO:0000259" key="21">
    <source>
        <dbReference type="Pfam" id="PF12780"/>
    </source>
</evidence>
<feature type="compositionally biased region" description="Basic and acidic residues" evidence="15">
    <location>
        <begin position="1372"/>
        <end position="1382"/>
    </location>
</feature>
<evidence type="ECO:0000256" key="15">
    <source>
        <dbReference type="SAM" id="MobiDB-lite"/>
    </source>
</evidence>
<dbReference type="InterPro" id="IPR024743">
    <property type="entry name" value="Dynein_HC_stalk"/>
</dbReference>
<dbReference type="InterPro" id="IPR042219">
    <property type="entry name" value="AAA_lid_11_sf"/>
</dbReference>
<feature type="domain" description="Dynein heavy chain AAA 5 extension" evidence="23">
    <location>
        <begin position="2746"/>
        <end position="2850"/>
    </location>
</feature>
<keyword evidence="9 14" id="KW-0175">Coiled coil</keyword>
<evidence type="ECO:0000256" key="14">
    <source>
        <dbReference type="SAM" id="Coils"/>
    </source>
</evidence>
<dbReference type="Gene3D" id="1.20.58.1120">
    <property type="match status" value="1"/>
</dbReference>
<evidence type="ECO:0000313" key="27">
    <source>
        <dbReference type="EMBL" id="EST45429.1"/>
    </source>
</evidence>
<evidence type="ECO:0000259" key="22">
    <source>
        <dbReference type="Pfam" id="PF12781"/>
    </source>
</evidence>
<feature type="coiled-coil region" evidence="14">
    <location>
        <begin position="3797"/>
        <end position="3880"/>
    </location>
</feature>
<dbReference type="Pfam" id="PF12781">
    <property type="entry name" value="AAA_9"/>
    <property type="match status" value="1"/>
</dbReference>
<dbReference type="VEuPathDB" id="GiardiaDB:SS50377_25811"/>
<dbReference type="InterPro" id="IPR013602">
    <property type="entry name" value="Dynein_heavy_linker"/>
</dbReference>
<evidence type="ECO:0000256" key="9">
    <source>
        <dbReference type="ARBA" id="ARBA00023054"/>
    </source>
</evidence>
<keyword evidence="12" id="KW-0206">Cytoskeleton</keyword>
<evidence type="ECO:0000256" key="5">
    <source>
        <dbReference type="ARBA" id="ARBA00022737"/>
    </source>
</evidence>
<feature type="domain" description="Dynein heavy chain AAA module D4" evidence="21">
    <location>
        <begin position="3279"/>
        <end position="3566"/>
    </location>
</feature>
<dbReference type="Gene3D" id="1.20.140.100">
    <property type="entry name" value="Dynein heavy chain, N-terminal domain 2"/>
    <property type="match status" value="1"/>
</dbReference>
<dbReference type="Pfam" id="PF12780">
    <property type="entry name" value="AAA_8"/>
    <property type="match status" value="1"/>
</dbReference>
<dbReference type="InterPro" id="IPR043157">
    <property type="entry name" value="Dynein_AAA1S"/>
</dbReference>
<evidence type="ECO:0000259" key="18">
    <source>
        <dbReference type="Pfam" id="PF08393"/>
    </source>
</evidence>
<evidence type="ECO:0000256" key="3">
    <source>
        <dbReference type="ARBA" id="ARBA00022490"/>
    </source>
</evidence>
<dbReference type="Gene3D" id="3.40.50.300">
    <property type="entry name" value="P-loop containing nucleotide triphosphate hydrolases"/>
    <property type="match status" value="6"/>
</dbReference>
<dbReference type="InterPro" id="IPR041466">
    <property type="entry name" value="Dynein_AAA5_ext"/>
</dbReference>
<dbReference type="Pfam" id="PF08393">
    <property type="entry name" value="DHC_N2"/>
    <property type="match status" value="1"/>
</dbReference>
<dbReference type="Gene3D" id="3.20.180.20">
    <property type="entry name" value="Dynein heavy chain, N-terminal domain 2"/>
    <property type="match status" value="1"/>
</dbReference>
<dbReference type="InterPro" id="IPR027417">
    <property type="entry name" value="P-loop_NTPase"/>
</dbReference>
<dbReference type="InterPro" id="IPR024317">
    <property type="entry name" value="Dynein_heavy_chain_D4_dom"/>
</dbReference>
<dbReference type="Pfam" id="PF03028">
    <property type="entry name" value="Dynein_heavy"/>
    <property type="match status" value="1"/>
</dbReference>
<dbReference type="FunFam" id="1.20.920.20:FF:000001">
    <property type="entry name" value="dynein heavy chain 2, axonemal"/>
    <property type="match status" value="1"/>
</dbReference>
<dbReference type="InterPro" id="IPR042228">
    <property type="entry name" value="Dynein_linker_3"/>
</dbReference>
<dbReference type="Gene3D" id="6.10.140.1060">
    <property type="match status" value="1"/>
</dbReference>
<keyword evidence="6" id="KW-0547">Nucleotide-binding</keyword>
<feature type="domain" description="Dynein heavy chain 3 AAA+ lid" evidence="24">
    <location>
        <begin position="3123"/>
        <end position="3192"/>
    </location>
</feature>
<evidence type="ECO:0000256" key="12">
    <source>
        <dbReference type="ARBA" id="ARBA00023212"/>
    </source>
</evidence>
<keyword evidence="13" id="KW-0966">Cell projection</keyword>
<feature type="region of interest" description="Disordered" evidence="15">
    <location>
        <begin position="1372"/>
        <end position="1395"/>
    </location>
</feature>
<dbReference type="Pfam" id="PF17852">
    <property type="entry name" value="Dynein_AAA_lid"/>
    <property type="match status" value="1"/>
</dbReference>
<keyword evidence="29" id="KW-1185">Reference proteome</keyword>
<dbReference type="Pfam" id="PF18198">
    <property type="entry name" value="AAA_lid_11"/>
    <property type="match status" value="1"/>
</dbReference>
<organism evidence="27">
    <name type="scientific">Spironucleus salmonicida</name>
    <dbReference type="NCBI Taxonomy" id="348837"/>
    <lineage>
        <taxon>Eukaryota</taxon>
        <taxon>Metamonada</taxon>
        <taxon>Diplomonadida</taxon>
        <taxon>Hexamitidae</taxon>
        <taxon>Hexamitinae</taxon>
        <taxon>Spironucleus</taxon>
    </lineage>
</organism>
<accession>V6LX80</accession>
<dbReference type="InterPro" id="IPR041589">
    <property type="entry name" value="DNAH3_AAA_lid_1"/>
</dbReference>
<proteinExistence type="inferred from homology"/>
<feature type="domain" description="Dynein heavy chain hydrolytic ATP-binding dynein motor region" evidence="19">
    <location>
        <begin position="2098"/>
        <end position="2424"/>
    </location>
</feature>
<evidence type="ECO:0000256" key="4">
    <source>
        <dbReference type="ARBA" id="ARBA00022701"/>
    </source>
</evidence>
<evidence type="ECO:0000313" key="29">
    <source>
        <dbReference type="Proteomes" id="UP000018208"/>
    </source>
</evidence>
<dbReference type="Gene3D" id="1.20.920.20">
    <property type="match status" value="1"/>
</dbReference>
<evidence type="ECO:0000259" key="23">
    <source>
        <dbReference type="Pfam" id="PF17852"/>
    </source>
</evidence>